<evidence type="ECO:0000256" key="1">
    <source>
        <dbReference type="SAM" id="MobiDB-lite"/>
    </source>
</evidence>
<dbReference type="EMBL" id="CP099422">
    <property type="protein sequence ID" value="USW53052.1"/>
    <property type="molecule type" value="Genomic_DNA"/>
</dbReference>
<proteinExistence type="predicted"/>
<dbReference type="AlphaFoldDB" id="A0A9Q9AW53"/>
<feature type="transmembrane region" description="Helical" evidence="2">
    <location>
        <begin position="38"/>
        <end position="62"/>
    </location>
</feature>
<organism evidence="3 4">
    <name type="scientific">Septoria linicola</name>
    <dbReference type="NCBI Taxonomy" id="215465"/>
    <lineage>
        <taxon>Eukaryota</taxon>
        <taxon>Fungi</taxon>
        <taxon>Dikarya</taxon>
        <taxon>Ascomycota</taxon>
        <taxon>Pezizomycotina</taxon>
        <taxon>Dothideomycetes</taxon>
        <taxon>Dothideomycetidae</taxon>
        <taxon>Mycosphaerellales</taxon>
        <taxon>Mycosphaerellaceae</taxon>
        <taxon>Septoria</taxon>
    </lineage>
</organism>
<feature type="transmembrane region" description="Helical" evidence="2">
    <location>
        <begin position="290"/>
        <end position="311"/>
    </location>
</feature>
<keyword evidence="4" id="KW-1185">Reference proteome</keyword>
<name>A0A9Q9AW53_9PEZI</name>
<keyword evidence="2" id="KW-1133">Transmembrane helix</keyword>
<keyword evidence="2" id="KW-0812">Transmembrane</keyword>
<protein>
    <submittedName>
        <fullName evidence="3">Uncharacterized protein</fullName>
    </submittedName>
</protein>
<accession>A0A9Q9AW53</accession>
<evidence type="ECO:0000313" key="4">
    <source>
        <dbReference type="Proteomes" id="UP001056384"/>
    </source>
</evidence>
<sequence length="415" mass="44410">MDGPSLWIGIHVLSLAGINAVVLFSSHKVHKLARELRLPWPLSALEVFPVAEVLIMIYGLSFYSWSDALGFATGASLSNMIVASAIAIEQARPNGFATFPMYVAAGLCFVPVSFVPVSFVPVSFGARTAIATRRSSELLVLMTIAFLLLISYAVAIPLVRTRAKILGQHVDEAHCAEQDTAYRIAAAAPSAGQPEISTPSGAASVGDRATEPIKYGPNRGQRPVPDRDMETQSLLPTRSELDPGSINESRPSPSFLLALTALLFSGAITIFAIHRLAIRSRVGDGQIATLAGIVLAGCPSAPVMRALVLGLHEEDLNMLRSRCSNNLILLVVRLGIVGLRFSQRSILDAVYLIGLPALATLFAVAGHHFRGYWWFLGIPVLVANIAFLCFYTLLALGFPSGPRDDGDIIIGNEAT</sequence>
<feature type="transmembrane region" description="Helical" evidence="2">
    <location>
        <begin position="6"/>
        <end position="26"/>
    </location>
</feature>
<gene>
    <name evidence="3" type="ORF">Slin15195_G063710</name>
</gene>
<feature type="transmembrane region" description="Helical" evidence="2">
    <location>
        <begin position="349"/>
        <end position="365"/>
    </location>
</feature>
<feature type="transmembrane region" description="Helical" evidence="2">
    <location>
        <begin position="68"/>
        <end position="87"/>
    </location>
</feature>
<keyword evidence="2" id="KW-0472">Membrane</keyword>
<feature type="region of interest" description="Disordered" evidence="1">
    <location>
        <begin position="189"/>
        <end position="229"/>
    </location>
</feature>
<evidence type="ECO:0000256" key="2">
    <source>
        <dbReference type="SAM" id="Phobius"/>
    </source>
</evidence>
<feature type="transmembrane region" description="Helical" evidence="2">
    <location>
        <begin position="139"/>
        <end position="159"/>
    </location>
</feature>
<evidence type="ECO:0000313" key="3">
    <source>
        <dbReference type="EMBL" id="USW53052.1"/>
    </source>
</evidence>
<feature type="transmembrane region" description="Helical" evidence="2">
    <location>
        <begin position="99"/>
        <end position="119"/>
    </location>
</feature>
<dbReference type="Proteomes" id="UP001056384">
    <property type="component" value="Chromosome 5"/>
</dbReference>
<reference evidence="3" key="1">
    <citation type="submission" date="2022-06" db="EMBL/GenBank/DDBJ databases">
        <title>Complete genome sequences of two strains of the flax pathogen Septoria linicola.</title>
        <authorList>
            <person name="Lapalu N."/>
            <person name="Simon A."/>
            <person name="Demenou B."/>
            <person name="Paumier D."/>
            <person name="Guillot M.-P."/>
            <person name="Gout L."/>
            <person name="Valade R."/>
        </authorList>
    </citation>
    <scope>NUCLEOTIDE SEQUENCE</scope>
    <source>
        <strain evidence="3">SE15195</strain>
    </source>
</reference>
<feature type="transmembrane region" description="Helical" evidence="2">
    <location>
        <begin position="255"/>
        <end position="278"/>
    </location>
</feature>
<feature type="transmembrane region" description="Helical" evidence="2">
    <location>
        <begin position="372"/>
        <end position="394"/>
    </location>
</feature>